<feature type="compositionally biased region" description="Polar residues" evidence="10">
    <location>
        <begin position="27"/>
        <end position="45"/>
    </location>
</feature>
<accession>A0ABS8VE04</accession>
<reference evidence="12 13" key="1">
    <citation type="journal article" date="2021" name="BMC Genomics">
        <title>Datura genome reveals duplications of psychoactive alkaloid biosynthetic genes and high mutation rate following tissue culture.</title>
        <authorList>
            <person name="Rajewski A."/>
            <person name="Carter-House D."/>
            <person name="Stajich J."/>
            <person name="Litt A."/>
        </authorList>
    </citation>
    <scope>NUCLEOTIDE SEQUENCE [LARGE SCALE GENOMIC DNA]</scope>
    <source>
        <strain evidence="12">AR-01</strain>
    </source>
</reference>
<comment type="similarity">
    <text evidence="8">Belongs to the RING-type zinc finger family. ATL subfamily.</text>
</comment>
<dbReference type="PANTHER" id="PTHR46539:SF2">
    <property type="entry name" value="RING-H2 FINGER PROTEIN ATL43"/>
    <property type="match status" value="1"/>
</dbReference>
<dbReference type="Pfam" id="PF13639">
    <property type="entry name" value="zf-RING_2"/>
    <property type="match status" value="1"/>
</dbReference>
<evidence type="ECO:0000256" key="10">
    <source>
        <dbReference type="SAM" id="MobiDB-lite"/>
    </source>
</evidence>
<dbReference type="PANTHER" id="PTHR46539">
    <property type="entry name" value="E3 UBIQUITIN-PROTEIN LIGASE ATL42"/>
    <property type="match status" value="1"/>
</dbReference>
<evidence type="ECO:0000256" key="8">
    <source>
        <dbReference type="ARBA" id="ARBA00024209"/>
    </source>
</evidence>
<comment type="subcellular location">
    <subcellularLocation>
        <location evidence="1">Membrane</location>
    </subcellularLocation>
</comment>
<keyword evidence="6" id="KW-1133">Transmembrane helix</keyword>
<evidence type="ECO:0000313" key="13">
    <source>
        <dbReference type="Proteomes" id="UP000823775"/>
    </source>
</evidence>
<dbReference type="SMART" id="SM00184">
    <property type="entry name" value="RING"/>
    <property type="match status" value="1"/>
</dbReference>
<evidence type="ECO:0000256" key="6">
    <source>
        <dbReference type="ARBA" id="ARBA00022989"/>
    </source>
</evidence>
<dbReference type="Proteomes" id="UP000823775">
    <property type="component" value="Unassembled WGS sequence"/>
</dbReference>
<feature type="domain" description="RING-type" evidence="11">
    <location>
        <begin position="94"/>
        <end position="136"/>
    </location>
</feature>
<evidence type="ECO:0000256" key="5">
    <source>
        <dbReference type="ARBA" id="ARBA00022833"/>
    </source>
</evidence>
<evidence type="ECO:0000256" key="3">
    <source>
        <dbReference type="ARBA" id="ARBA00022723"/>
    </source>
</evidence>
<evidence type="ECO:0000256" key="2">
    <source>
        <dbReference type="ARBA" id="ARBA00022692"/>
    </source>
</evidence>
<keyword evidence="7" id="KW-0472">Membrane</keyword>
<dbReference type="InterPro" id="IPR013083">
    <property type="entry name" value="Znf_RING/FYVE/PHD"/>
</dbReference>
<evidence type="ECO:0000313" key="12">
    <source>
        <dbReference type="EMBL" id="MCD9645006.1"/>
    </source>
</evidence>
<protein>
    <recommendedName>
        <fullName evidence="11">RING-type domain-containing protein</fullName>
    </recommendedName>
</protein>
<evidence type="ECO:0000256" key="7">
    <source>
        <dbReference type="ARBA" id="ARBA00023136"/>
    </source>
</evidence>
<evidence type="ECO:0000256" key="1">
    <source>
        <dbReference type="ARBA" id="ARBA00004370"/>
    </source>
</evidence>
<dbReference type="PROSITE" id="PS50089">
    <property type="entry name" value="ZF_RING_2"/>
    <property type="match status" value="1"/>
</dbReference>
<organism evidence="12 13">
    <name type="scientific">Datura stramonium</name>
    <name type="common">Jimsonweed</name>
    <name type="synonym">Common thornapple</name>
    <dbReference type="NCBI Taxonomy" id="4076"/>
    <lineage>
        <taxon>Eukaryota</taxon>
        <taxon>Viridiplantae</taxon>
        <taxon>Streptophyta</taxon>
        <taxon>Embryophyta</taxon>
        <taxon>Tracheophyta</taxon>
        <taxon>Spermatophyta</taxon>
        <taxon>Magnoliopsida</taxon>
        <taxon>eudicotyledons</taxon>
        <taxon>Gunneridae</taxon>
        <taxon>Pentapetalae</taxon>
        <taxon>asterids</taxon>
        <taxon>lamiids</taxon>
        <taxon>Solanales</taxon>
        <taxon>Solanaceae</taxon>
        <taxon>Solanoideae</taxon>
        <taxon>Datureae</taxon>
        <taxon>Datura</taxon>
    </lineage>
</organism>
<dbReference type="InterPro" id="IPR001841">
    <property type="entry name" value="Znf_RING"/>
</dbReference>
<evidence type="ECO:0000256" key="9">
    <source>
        <dbReference type="PROSITE-ProRule" id="PRU00175"/>
    </source>
</evidence>
<feature type="region of interest" description="Disordered" evidence="10">
    <location>
        <begin position="18"/>
        <end position="72"/>
    </location>
</feature>
<gene>
    <name evidence="12" type="ORF">HAX54_033634</name>
</gene>
<keyword evidence="13" id="KW-1185">Reference proteome</keyword>
<keyword evidence="3" id="KW-0479">Metal-binding</keyword>
<evidence type="ECO:0000256" key="4">
    <source>
        <dbReference type="ARBA" id="ARBA00022771"/>
    </source>
</evidence>
<evidence type="ECO:0000259" key="11">
    <source>
        <dbReference type="PROSITE" id="PS50089"/>
    </source>
</evidence>
<dbReference type="SUPFAM" id="SSF57850">
    <property type="entry name" value="RING/U-box"/>
    <property type="match status" value="1"/>
</dbReference>
<comment type="caution">
    <text evidence="12">The sequence shown here is derived from an EMBL/GenBank/DDBJ whole genome shotgun (WGS) entry which is preliminary data.</text>
</comment>
<proteinExistence type="inferred from homology"/>
<keyword evidence="4 9" id="KW-0863">Zinc-finger</keyword>
<sequence length="149" mass="16552">MVSPNEMVMLLPAAVLPPATGKDNSRPLHQQPNANPYTIQNSQSPFTPPFSRATSRDHHSRPVKSAGKQGLSDVQLEKLPKITGKDLRLCTNDCAICLDVIGNEELARLIPGCNHGFHLECLDLWLSKQPFCPICRHKLQSNLESVWFS</sequence>
<dbReference type="Gene3D" id="3.30.40.10">
    <property type="entry name" value="Zinc/RING finger domain, C3HC4 (zinc finger)"/>
    <property type="match status" value="1"/>
</dbReference>
<keyword evidence="2" id="KW-0812">Transmembrane</keyword>
<name>A0ABS8VE04_DATST</name>
<keyword evidence="5" id="KW-0862">Zinc</keyword>
<dbReference type="EMBL" id="JACEIK010004309">
    <property type="protein sequence ID" value="MCD9645006.1"/>
    <property type="molecule type" value="Genomic_DNA"/>
</dbReference>